<reference evidence="3 4" key="1">
    <citation type="journal article" date="2021" name="Genome Biol.">
        <title>AFLAP: assembly-free linkage analysis pipeline using k-mers from genome sequencing data.</title>
        <authorList>
            <person name="Fletcher K."/>
            <person name="Zhang L."/>
            <person name="Gil J."/>
            <person name="Han R."/>
            <person name="Cavanaugh K."/>
            <person name="Michelmore R."/>
        </authorList>
    </citation>
    <scope>NUCLEOTIDE SEQUENCE [LARGE SCALE GENOMIC DNA]</scope>
    <source>
        <strain evidence="3 4">SF5</strain>
    </source>
</reference>
<dbReference type="RefSeq" id="XP_067816156.1">
    <property type="nucleotide sequence ID" value="XM_067966861.1"/>
</dbReference>
<dbReference type="AlphaFoldDB" id="A0A976FGZ4"/>
<keyword evidence="1" id="KW-1133">Transmembrane helix</keyword>
<keyword evidence="2" id="KW-0732">Signal</keyword>
<evidence type="ECO:0000313" key="3">
    <source>
        <dbReference type="EMBL" id="TDH66657.1"/>
    </source>
</evidence>
<evidence type="ECO:0000256" key="1">
    <source>
        <dbReference type="SAM" id="Phobius"/>
    </source>
</evidence>
<feature type="transmembrane region" description="Helical" evidence="1">
    <location>
        <begin position="112"/>
        <end position="134"/>
    </location>
</feature>
<keyword evidence="1" id="KW-0812">Transmembrane</keyword>
<dbReference type="Proteomes" id="UP000294530">
    <property type="component" value="Unassembled WGS sequence"/>
</dbReference>
<keyword evidence="4" id="KW-1185">Reference proteome</keyword>
<dbReference type="EMBL" id="SHOA02000017">
    <property type="protein sequence ID" value="TDH66657.1"/>
    <property type="molecule type" value="Genomic_DNA"/>
</dbReference>
<comment type="caution">
    <text evidence="3">The sequence shown here is derived from an EMBL/GenBank/DDBJ whole genome shotgun (WGS) entry which is preliminary data.</text>
</comment>
<proteinExistence type="predicted"/>
<protein>
    <recommendedName>
        <fullName evidence="5">RxLR effector protein</fullName>
    </recommendedName>
</protein>
<evidence type="ECO:0000313" key="4">
    <source>
        <dbReference type="Proteomes" id="UP000294530"/>
    </source>
</evidence>
<feature type="chain" id="PRO_5037998481" description="RxLR effector protein" evidence="2">
    <location>
        <begin position="21"/>
        <end position="144"/>
    </location>
</feature>
<sequence length="144" mass="16218">MRRICFLFVFNLAVATSTQGISDEISPDIPETSQAVIDGHRLKGSSKVSKATTGSEERFIRSQLQFLINKIFGARGVAKVLVEEGPKFGVFNKLKEILVKISKFEMKGDMLYMVYIYTILFLSIPIILGVAMYINHHVESSYIH</sequence>
<gene>
    <name evidence="3" type="ORF">CCR75_008813</name>
</gene>
<dbReference type="KEGG" id="blac:94352532"/>
<organism evidence="3 4">
    <name type="scientific">Bremia lactucae</name>
    <name type="common">Lettuce downy mildew</name>
    <dbReference type="NCBI Taxonomy" id="4779"/>
    <lineage>
        <taxon>Eukaryota</taxon>
        <taxon>Sar</taxon>
        <taxon>Stramenopiles</taxon>
        <taxon>Oomycota</taxon>
        <taxon>Peronosporomycetes</taxon>
        <taxon>Peronosporales</taxon>
        <taxon>Peronosporaceae</taxon>
        <taxon>Bremia</taxon>
    </lineage>
</organism>
<evidence type="ECO:0008006" key="5">
    <source>
        <dbReference type="Google" id="ProtNLM"/>
    </source>
</evidence>
<evidence type="ECO:0000256" key="2">
    <source>
        <dbReference type="SAM" id="SignalP"/>
    </source>
</evidence>
<dbReference type="GeneID" id="94352532"/>
<name>A0A976FGZ4_BRELC</name>
<keyword evidence="1" id="KW-0472">Membrane</keyword>
<feature type="signal peptide" evidence="2">
    <location>
        <begin position="1"/>
        <end position="20"/>
    </location>
</feature>
<accession>A0A976FGZ4</accession>